<comment type="subcellular location">
    <subcellularLocation>
        <location evidence="1">Cell membrane</location>
        <topology evidence="1">Single-pass type II membrane protein</topology>
    </subcellularLocation>
    <subcellularLocation>
        <location evidence="6">Membrane</location>
        <topology evidence="6">Single-pass type II membrane protein</topology>
    </subcellularLocation>
</comment>
<evidence type="ECO:0000256" key="2">
    <source>
        <dbReference type="ARBA" id="ARBA00009370"/>
    </source>
</evidence>
<keyword evidence="6" id="KW-1133">Transmembrane helix</keyword>
<dbReference type="NCBIfam" id="TIGR02227">
    <property type="entry name" value="sigpep_I_bact"/>
    <property type="match status" value="1"/>
</dbReference>
<keyword evidence="3 6" id="KW-0645">Protease</keyword>
<dbReference type="PANTHER" id="PTHR43390:SF1">
    <property type="entry name" value="CHLOROPLAST PROCESSING PEPTIDASE"/>
    <property type="match status" value="1"/>
</dbReference>
<comment type="catalytic activity">
    <reaction evidence="6">
        <text>Cleavage of hydrophobic, N-terminal signal or leader sequences from secreted and periplasmic proteins.</text>
        <dbReference type="EC" id="3.4.21.89"/>
    </reaction>
</comment>
<keyword evidence="4 6" id="KW-0378">Hydrolase</keyword>
<reference evidence="8 9" key="1">
    <citation type="submission" date="2019-11" db="EMBL/GenBank/DDBJ databases">
        <authorList>
            <person name="Li X."/>
        </authorList>
    </citation>
    <scope>NUCLEOTIDE SEQUENCE [LARGE SCALE GENOMIC DNA]</scope>
    <source>
        <strain evidence="8 9">L9</strain>
    </source>
</reference>
<accession>A0A6N8FDT9</accession>
<sequence length="192" mass="21096">MTKVQEANLVDAALSQEKDASRDNRSSVMSWIMFTVLIVGVFLLFRFVIGFAVIAGNSMNPTLEDNDILLTSGVFYTVERSDVIVYRDTNGFDVIKRVIGMPNETVEIKDGVVFVNGTPLEENYVTGIPNDMPKKVVNEGSYFVIGDNRQPGASLDSRDKDVGTISDAQVQGKAILSIFPFGTMKDSAKIEE</sequence>
<evidence type="ECO:0000256" key="3">
    <source>
        <dbReference type="ARBA" id="ARBA00022670"/>
    </source>
</evidence>
<dbReference type="EMBL" id="WOCA01000002">
    <property type="protein sequence ID" value="MUK87690.1"/>
    <property type="molecule type" value="Genomic_DNA"/>
</dbReference>
<evidence type="ECO:0000256" key="4">
    <source>
        <dbReference type="ARBA" id="ARBA00022801"/>
    </source>
</evidence>
<keyword evidence="9" id="KW-1185">Reference proteome</keyword>
<dbReference type="GO" id="GO:0005886">
    <property type="term" value="C:plasma membrane"/>
    <property type="evidence" value="ECO:0007669"/>
    <property type="project" value="UniProtKB-SubCell"/>
</dbReference>
<protein>
    <recommendedName>
        <fullName evidence="6">Signal peptidase I</fullName>
        <ecNumber evidence="6">3.4.21.89</ecNumber>
    </recommendedName>
</protein>
<evidence type="ECO:0000256" key="6">
    <source>
        <dbReference type="RuleBase" id="RU362042"/>
    </source>
</evidence>
<dbReference type="GO" id="GO:0009003">
    <property type="term" value="F:signal peptidase activity"/>
    <property type="evidence" value="ECO:0007669"/>
    <property type="project" value="UniProtKB-EC"/>
</dbReference>
<feature type="active site" evidence="5">
    <location>
        <position position="58"/>
    </location>
</feature>
<evidence type="ECO:0000256" key="5">
    <source>
        <dbReference type="PIRSR" id="PIRSR600223-1"/>
    </source>
</evidence>
<dbReference type="PANTHER" id="PTHR43390">
    <property type="entry name" value="SIGNAL PEPTIDASE I"/>
    <property type="match status" value="1"/>
</dbReference>
<dbReference type="InterPro" id="IPR019756">
    <property type="entry name" value="Pept_S26A_signal_pept_1_Ser-AS"/>
</dbReference>
<organism evidence="8 9">
    <name type="scientific">Ornithinibacillus caprae</name>
    <dbReference type="NCBI Taxonomy" id="2678566"/>
    <lineage>
        <taxon>Bacteria</taxon>
        <taxon>Bacillati</taxon>
        <taxon>Bacillota</taxon>
        <taxon>Bacilli</taxon>
        <taxon>Bacillales</taxon>
        <taxon>Bacillaceae</taxon>
        <taxon>Ornithinibacillus</taxon>
    </lineage>
</organism>
<evidence type="ECO:0000256" key="1">
    <source>
        <dbReference type="ARBA" id="ARBA00004401"/>
    </source>
</evidence>
<dbReference type="RefSeq" id="WP_155667564.1">
    <property type="nucleotide sequence ID" value="NZ_WOCA01000002.1"/>
</dbReference>
<feature type="active site" evidence="5">
    <location>
        <position position="96"/>
    </location>
</feature>
<feature type="domain" description="Peptidase S26" evidence="7">
    <location>
        <begin position="29"/>
        <end position="177"/>
    </location>
</feature>
<dbReference type="InterPro" id="IPR036286">
    <property type="entry name" value="LexA/Signal_pep-like_sf"/>
</dbReference>
<proteinExistence type="inferred from homology"/>
<keyword evidence="6" id="KW-0472">Membrane</keyword>
<dbReference type="PROSITE" id="PS00501">
    <property type="entry name" value="SPASE_I_1"/>
    <property type="match status" value="1"/>
</dbReference>
<dbReference type="AlphaFoldDB" id="A0A6N8FDT9"/>
<dbReference type="EC" id="3.4.21.89" evidence="6"/>
<dbReference type="CDD" id="cd06530">
    <property type="entry name" value="S26_SPase_I"/>
    <property type="match status" value="1"/>
</dbReference>
<evidence type="ECO:0000259" key="7">
    <source>
        <dbReference type="Pfam" id="PF10502"/>
    </source>
</evidence>
<keyword evidence="6" id="KW-0812">Transmembrane</keyword>
<evidence type="ECO:0000313" key="8">
    <source>
        <dbReference type="EMBL" id="MUK87690.1"/>
    </source>
</evidence>
<feature type="transmembrane region" description="Helical" evidence="6">
    <location>
        <begin position="31"/>
        <end position="54"/>
    </location>
</feature>
<dbReference type="GO" id="GO:0006465">
    <property type="term" value="P:signal peptide processing"/>
    <property type="evidence" value="ECO:0007669"/>
    <property type="project" value="InterPro"/>
</dbReference>
<dbReference type="Pfam" id="PF10502">
    <property type="entry name" value="Peptidase_S26"/>
    <property type="match status" value="1"/>
</dbReference>
<dbReference type="GO" id="GO:0004252">
    <property type="term" value="F:serine-type endopeptidase activity"/>
    <property type="evidence" value="ECO:0007669"/>
    <property type="project" value="InterPro"/>
</dbReference>
<name>A0A6N8FDT9_9BACI</name>
<dbReference type="SUPFAM" id="SSF51306">
    <property type="entry name" value="LexA/Signal peptidase"/>
    <property type="match status" value="1"/>
</dbReference>
<evidence type="ECO:0000313" key="9">
    <source>
        <dbReference type="Proteomes" id="UP000469125"/>
    </source>
</evidence>
<dbReference type="Proteomes" id="UP000469125">
    <property type="component" value="Unassembled WGS sequence"/>
</dbReference>
<comment type="caution">
    <text evidence="8">The sequence shown here is derived from an EMBL/GenBank/DDBJ whole genome shotgun (WGS) entry which is preliminary data.</text>
</comment>
<dbReference type="Gene3D" id="2.10.109.10">
    <property type="entry name" value="Umud Fragment, subunit A"/>
    <property type="match status" value="1"/>
</dbReference>
<dbReference type="InterPro" id="IPR019533">
    <property type="entry name" value="Peptidase_S26"/>
</dbReference>
<dbReference type="InterPro" id="IPR000223">
    <property type="entry name" value="Pept_S26A_signal_pept_1"/>
</dbReference>
<dbReference type="PRINTS" id="PR00727">
    <property type="entry name" value="LEADERPTASE"/>
</dbReference>
<comment type="similarity">
    <text evidence="2 6">Belongs to the peptidase S26 family.</text>
</comment>
<gene>
    <name evidence="8" type="primary">lepB</name>
    <name evidence="8" type="ORF">GMD78_04650</name>
</gene>